<dbReference type="Gene3D" id="4.10.430.10">
    <property type="entry name" value="Histone-like protein H-NS, C-terminal domain"/>
    <property type="match status" value="1"/>
</dbReference>
<evidence type="ECO:0000256" key="7">
    <source>
        <dbReference type="SAM" id="Coils"/>
    </source>
</evidence>
<dbReference type="InterPro" id="IPR037150">
    <property type="entry name" value="H-NS_C_dom_sf"/>
</dbReference>
<reference evidence="10" key="1">
    <citation type="journal article" date="2016" name="Sci. Rep.">
        <title>Diversity of antibiotic-resistance genes in Canadian isolates of Aeromonas salmonicida subsp. salmonicida: dominance of pSN254b and discovery of pAsa8.</title>
        <authorList>
            <person name="Trudel M.V."/>
            <person name="Vincent A.T."/>
            <person name="Attere S.A."/>
            <person name="Labbe M."/>
            <person name="Derome N."/>
            <person name="Culley A.I."/>
            <person name="Charette S.J."/>
        </authorList>
    </citation>
    <scope>NUCLEOTIDE SEQUENCE</scope>
    <source>
        <strain evidence="10">M16474-11</strain>
        <plasmid evidence="10">pAsa8</plasmid>
    </source>
</reference>
<dbReference type="GO" id="GO:0003681">
    <property type="term" value="F:bent DNA binding"/>
    <property type="evidence" value="ECO:0007669"/>
    <property type="project" value="TreeGrafter"/>
</dbReference>
<dbReference type="GO" id="GO:0030527">
    <property type="term" value="F:structural constituent of chromatin"/>
    <property type="evidence" value="ECO:0007669"/>
    <property type="project" value="InterPro"/>
</dbReference>
<keyword evidence="4 5" id="KW-0238">DNA-binding</keyword>
<feature type="coiled-coil region" evidence="7">
    <location>
        <begin position="26"/>
        <end position="71"/>
    </location>
</feature>
<dbReference type="GO" id="GO:0009295">
    <property type="term" value="C:nucleoid"/>
    <property type="evidence" value="ECO:0007669"/>
    <property type="project" value="UniProtKB-SubCell"/>
</dbReference>
<evidence type="ECO:0000256" key="3">
    <source>
        <dbReference type="ARBA" id="ARBA00022490"/>
    </source>
</evidence>
<dbReference type="Gene3D" id="1.10.287.1050">
    <property type="entry name" value="H-NS histone-like proteins"/>
    <property type="match status" value="1"/>
</dbReference>
<comment type="similarity">
    <text evidence="2 5">Belongs to the histone-like protein H-NS family.</text>
</comment>
<dbReference type="GO" id="GO:0032993">
    <property type="term" value="C:protein-DNA complex"/>
    <property type="evidence" value="ECO:0007669"/>
    <property type="project" value="TreeGrafter"/>
</dbReference>
<feature type="compositionally biased region" description="Basic residues" evidence="8">
    <location>
        <begin position="89"/>
        <end position="98"/>
    </location>
</feature>
<dbReference type="RefSeq" id="WP_128816482.1">
    <property type="nucleotide sequence ID" value="NZ_KX364409.1"/>
</dbReference>
<evidence type="ECO:0000256" key="6">
    <source>
        <dbReference type="PIRSR" id="PIRSR002096-1"/>
    </source>
</evidence>
<evidence type="ECO:0000256" key="5">
    <source>
        <dbReference type="PIRNR" id="PIRNR002096"/>
    </source>
</evidence>
<accession>A0A1I9S204</accession>
<dbReference type="InterPro" id="IPR001801">
    <property type="entry name" value="Histone_HNS"/>
</dbReference>
<dbReference type="InterPro" id="IPR027444">
    <property type="entry name" value="H-NS_C_dom"/>
</dbReference>
<dbReference type="InterPro" id="IPR054180">
    <property type="entry name" value="H-NS-like_N"/>
</dbReference>
<dbReference type="GO" id="GO:0003680">
    <property type="term" value="F:minor groove of adenine-thymine-rich DNA binding"/>
    <property type="evidence" value="ECO:0007669"/>
    <property type="project" value="TreeGrafter"/>
</dbReference>
<evidence type="ECO:0000256" key="2">
    <source>
        <dbReference type="ARBA" id="ARBA00010610"/>
    </source>
</evidence>
<dbReference type="PANTHER" id="PTHR38097:SF2">
    <property type="entry name" value="DNA-BINDING PROTEIN STPA"/>
    <property type="match status" value="1"/>
</dbReference>
<protein>
    <recommendedName>
        <fullName evidence="5">DNA-binding protein</fullName>
    </recommendedName>
</protein>
<dbReference type="PIRSF" id="PIRSF002096">
    <property type="entry name" value="HnS"/>
    <property type="match status" value="1"/>
</dbReference>
<dbReference type="GO" id="GO:0005829">
    <property type="term" value="C:cytosol"/>
    <property type="evidence" value="ECO:0007669"/>
    <property type="project" value="TreeGrafter"/>
</dbReference>
<keyword evidence="3" id="KW-0963">Cytoplasm</keyword>
<proteinExistence type="inferred from homology"/>
<sequence length="135" mass="15406">MNEFLKVLLNVRSLRAALREISFEQLKEVHEKFQTIFEEREEAELKEMQIREDHQKKLAEYTELLKQAGIDPSELIPASVPAGPAASTKKQRAPRPPKYRYIDDGNEKLWTGQGRMPKVIADAVAAGKSLDDFLI</sequence>
<dbReference type="InterPro" id="IPR027454">
    <property type="entry name" value="Histone_HNS_N"/>
</dbReference>
<feature type="region of interest" description="Disordered" evidence="8">
    <location>
        <begin position="75"/>
        <end position="104"/>
    </location>
</feature>
<evidence type="ECO:0000256" key="1">
    <source>
        <dbReference type="ARBA" id="ARBA00004453"/>
    </source>
</evidence>
<name>A0A1I9S204_AERSS</name>
<evidence type="ECO:0000259" key="9">
    <source>
        <dbReference type="SMART" id="SM00528"/>
    </source>
</evidence>
<keyword evidence="7" id="KW-0175">Coiled coil</keyword>
<evidence type="ECO:0000256" key="8">
    <source>
        <dbReference type="SAM" id="MobiDB-lite"/>
    </source>
</evidence>
<dbReference type="Pfam" id="PF22470">
    <property type="entry name" value="Histone_HNS_N"/>
    <property type="match status" value="1"/>
</dbReference>
<dbReference type="SUPFAM" id="SSF81273">
    <property type="entry name" value="H-NS histone-like proteins"/>
    <property type="match status" value="2"/>
</dbReference>
<dbReference type="Pfam" id="PF00816">
    <property type="entry name" value="Histone_HNS"/>
    <property type="match status" value="1"/>
</dbReference>
<dbReference type="GO" id="GO:0000976">
    <property type="term" value="F:transcription cis-regulatory region binding"/>
    <property type="evidence" value="ECO:0007669"/>
    <property type="project" value="TreeGrafter"/>
</dbReference>
<dbReference type="EMBL" id="KX364409">
    <property type="protein sequence ID" value="AOZ60596.1"/>
    <property type="molecule type" value="Genomic_DNA"/>
</dbReference>
<feature type="domain" description="DNA-binding protein H-NS-like C-terminal" evidence="9">
    <location>
        <begin position="89"/>
        <end position="135"/>
    </location>
</feature>
<dbReference type="SMART" id="SM00528">
    <property type="entry name" value="HNS"/>
    <property type="match status" value="1"/>
</dbReference>
<keyword evidence="10" id="KW-0614">Plasmid</keyword>
<evidence type="ECO:0000313" key="10">
    <source>
        <dbReference type="EMBL" id="AOZ60596.1"/>
    </source>
</evidence>
<comment type="subcellular location">
    <subcellularLocation>
        <location evidence="1">Cytoplasm</location>
        <location evidence="1">Nucleoid</location>
    </subcellularLocation>
</comment>
<dbReference type="GO" id="GO:0046983">
    <property type="term" value="F:protein dimerization activity"/>
    <property type="evidence" value="ECO:0007669"/>
    <property type="project" value="InterPro"/>
</dbReference>
<organism evidence="10">
    <name type="scientific">Aeromonas salmonicida subsp. salmonicida</name>
    <dbReference type="NCBI Taxonomy" id="29491"/>
    <lineage>
        <taxon>Bacteria</taxon>
        <taxon>Pseudomonadati</taxon>
        <taxon>Pseudomonadota</taxon>
        <taxon>Gammaproteobacteria</taxon>
        <taxon>Aeromonadales</taxon>
        <taxon>Aeromonadaceae</taxon>
        <taxon>Aeromonas</taxon>
    </lineage>
</organism>
<feature type="DNA-binding region" evidence="6">
    <location>
        <begin position="113"/>
        <end position="118"/>
    </location>
</feature>
<geneLocation type="plasmid" evidence="10">
    <name>pAsa8</name>
</geneLocation>
<dbReference type="PANTHER" id="PTHR38097">
    <property type="match status" value="1"/>
</dbReference>
<evidence type="ECO:0000256" key="4">
    <source>
        <dbReference type="ARBA" id="ARBA00023125"/>
    </source>
</evidence>
<dbReference type="AlphaFoldDB" id="A0A1I9S204"/>
<dbReference type="GO" id="GO:0001217">
    <property type="term" value="F:DNA-binding transcription repressor activity"/>
    <property type="evidence" value="ECO:0007669"/>
    <property type="project" value="TreeGrafter"/>
</dbReference>